<dbReference type="PROSITE" id="PS50815">
    <property type="entry name" value="HORMA"/>
    <property type="match status" value="1"/>
</dbReference>
<feature type="compositionally biased region" description="Polar residues" evidence="9">
    <location>
        <begin position="10"/>
        <end position="23"/>
    </location>
</feature>
<dbReference type="Gene3D" id="3.30.900.10">
    <property type="entry name" value="HORMA domain"/>
    <property type="match status" value="1"/>
</dbReference>
<evidence type="ECO:0000313" key="12">
    <source>
        <dbReference type="Proteomes" id="UP000757232"/>
    </source>
</evidence>
<dbReference type="OrthoDB" id="1928087at2759"/>
<dbReference type="GO" id="GO:0051598">
    <property type="term" value="P:meiotic recombination checkpoint signaling"/>
    <property type="evidence" value="ECO:0007669"/>
    <property type="project" value="TreeGrafter"/>
</dbReference>
<dbReference type="GO" id="GO:0007130">
    <property type="term" value="P:synaptonemal complex assembly"/>
    <property type="evidence" value="ECO:0007669"/>
    <property type="project" value="TreeGrafter"/>
</dbReference>
<dbReference type="InterPro" id="IPR001965">
    <property type="entry name" value="Znf_PHD"/>
</dbReference>
<evidence type="ECO:0000256" key="6">
    <source>
        <dbReference type="ARBA" id="ARBA00022833"/>
    </source>
</evidence>
<dbReference type="GO" id="GO:0005634">
    <property type="term" value="C:nucleus"/>
    <property type="evidence" value="ECO:0007669"/>
    <property type="project" value="UniProtKB-SubCell"/>
</dbReference>
<dbReference type="Proteomes" id="UP000757232">
    <property type="component" value="Unassembled WGS sequence"/>
</dbReference>
<keyword evidence="8" id="KW-0469">Meiosis</keyword>
<keyword evidence="4" id="KW-0479">Metal-binding</keyword>
<evidence type="ECO:0000256" key="3">
    <source>
        <dbReference type="ARBA" id="ARBA00022454"/>
    </source>
</evidence>
<dbReference type="GO" id="GO:0003677">
    <property type="term" value="F:DNA binding"/>
    <property type="evidence" value="ECO:0007669"/>
    <property type="project" value="UniProtKB-KW"/>
</dbReference>
<dbReference type="InterPro" id="IPR003511">
    <property type="entry name" value="HORMA_dom"/>
</dbReference>
<keyword evidence="6" id="KW-0862">Zinc</keyword>
<feature type="compositionally biased region" description="Acidic residues" evidence="9">
    <location>
        <begin position="308"/>
        <end position="318"/>
    </location>
</feature>
<reference evidence="11" key="1">
    <citation type="submission" date="2016-06" db="EMBL/GenBank/DDBJ databases">
        <title>Draft Genome sequence of the fungus Inonotus baumii.</title>
        <authorList>
            <person name="Zhu H."/>
            <person name="Lin W."/>
        </authorList>
    </citation>
    <scope>NUCLEOTIDE SEQUENCE</scope>
    <source>
        <strain evidence="11">821</strain>
    </source>
</reference>
<organism evidence="11 12">
    <name type="scientific">Sanghuangporus baumii</name>
    <name type="common">Phellinus baumii</name>
    <dbReference type="NCBI Taxonomy" id="108892"/>
    <lineage>
        <taxon>Eukaryota</taxon>
        <taxon>Fungi</taxon>
        <taxon>Dikarya</taxon>
        <taxon>Basidiomycota</taxon>
        <taxon>Agaricomycotina</taxon>
        <taxon>Agaricomycetes</taxon>
        <taxon>Hymenochaetales</taxon>
        <taxon>Hymenochaetaceae</taxon>
        <taxon>Sanghuangporus</taxon>
    </lineage>
</organism>
<dbReference type="AlphaFoldDB" id="A0A9Q5HVB8"/>
<comment type="subcellular location">
    <subcellularLocation>
        <location evidence="2">Chromosome</location>
    </subcellularLocation>
    <subcellularLocation>
        <location evidence="1">Nucleus</location>
    </subcellularLocation>
</comment>
<evidence type="ECO:0000256" key="9">
    <source>
        <dbReference type="SAM" id="MobiDB-lite"/>
    </source>
</evidence>
<keyword evidence="7" id="KW-0539">Nucleus</keyword>
<evidence type="ECO:0000256" key="4">
    <source>
        <dbReference type="ARBA" id="ARBA00022723"/>
    </source>
</evidence>
<dbReference type="InterPro" id="IPR013083">
    <property type="entry name" value="Znf_RING/FYVE/PHD"/>
</dbReference>
<evidence type="ECO:0000256" key="7">
    <source>
        <dbReference type="ARBA" id="ARBA00023242"/>
    </source>
</evidence>
<dbReference type="InterPro" id="IPR019786">
    <property type="entry name" value="Zinc_finger_PHD-type_CS"/>
</dbReference>
<dbReference type="SMART" id="SM00249">
    <property type="entry name" value="PHD"/>
    <property type="match status" value="1"/>
</dbReference>
<evidence type="ECO:0000256" key="5">
    <source>
        <dbReference type="ARBA" id="ARBA00022771"/>
    </source>
</evidence>
<dbReference type="EMBL" id="LNZH02000199">
    <property type="protein sequence ID" value="OCB86682.1"/>
    <property type="molecule type" value="Genomic_DNA"/>
</dbReference>
<dbReference type="InterPro" id="IPR036570">
    <property type="entry name" value="HORMA_dom_sf"/>
</dbReference>
<dbReference type="Pfam" id="PF00628">
    <property type="entry name" value="PHD"/>
    <property type="match status" value="1"/>
</dbReference>
<feature type="region of interest" description="Disordered" evidence="9">
    <location>
        <begin position="300"/>
        <end position="321"/>
    </location>
</feature>
<dbReference type="PROSITE" id="PS01359">
    <property type="entry name" value="ZF_PHD_1"/>
    <property type="match status" value="1"/>
</dbReference>
<evidence type="ECO:0000256" key="1">
    <source>
        <dbReference type="ARBA" id="ARBA00004123"/>
    </source>
</evidence>
<dbReference type="GO" id="GO:0005694">
    <property type="term" value="C:chromosome"/>
    <property type="evidence" value="ECO:0007669"/>
    <property type="project" value="UniProtKB-SubCell"/>
</dbReference>
<dbReference type="InterPro" id="IPR051294">
    <property type="entry name" value="HORMA_MeioticProgression"/>
</dbReference>
<gene>
    <name evidence="11" type="ORF">A7U60_g6140</name>
</gene>
<dbReference type="PANTHER" id="PTHR48225:SF7">
    <property type="entry name" value="MEIOSIS-SPECIFIC PROTEIN HOP1"/>
    <property type="match status" value="1"/>
</dbReference>
<feature type="domain" description="HORMA" evidence="10">
    <location>
        <begin position="1"/>
        <end position="240"/>
    </location>
</feature>
<keyword evidence="3" id="KW-0158">Chromosome</keyword>
<evidence type="ECO:0000259" key="10">
    <source>
        <dbReference type="PROSITE" id="PS50815"/>
    </source>
</evidence>
<dbReference type="Pfam" id="PF02301">
    <property type="entry name" value="HORMA"/>
    <property type="match status" value="1"/>
</dbReference>
<proteinExistence type="predicted"/>
<keyword evidence="5" id="KW-0863">Zinc-finger</keyword>
<accession>A0A9Q5HVB8</accession>
<protein>
    <submittedName>
        <fullName evidence="11">DNA-binding protein</fullName>
    </submittedName>
</protein>
<dbReference type="SUPFAM" id="SSF56019">
    <property type="entry name" value="The spindle assembly checkpoint protein mad2"/>
    <property type="match status" value="1"/>
</dbReference>
<comment type="caution">
    <text evidence="11">The sequence shown here is derived from an EMBL/GenBank/DDBJ whole genome shotgun (WGS) entry which is preliminary data.</text>
</comment>
<evidence type="ECO:0000256" key="2">
    <source>
        <dbReference type="ARBA" id="ARBA00004286"/>
    </source>
</evidence>
<dbReference type="Gene3D" id="3.30.40.10">
    <property type="entry name" value="Zinc/RING finger domain, C3HC4 (zinc finger)"/>
    <property type="match status" value="1"/>
</dbReference>
<keyword evidence="11" id="KW-0238">DNA-binding</keyword>
<name>A0A9Q5HVB8_SANBA</name>
<dbReference type="InterPro" id="IPR019787">
    <property type="entry name" value="Znf_PHD-finger"/>
</dbReference>
<evidence type="ECO:0000256" key="8">
    <source>
        <dbReference type="ARBA" id="ARBA00023254"/>
    </source>
</evidence>
<keyword evidence="12" id="KW-1185">Reference proteome</keyword>
<sequence>MAGERGSMPYDTQDSPGKNSRSMSGITIKTVARGYSTEADKLLNYLEHGIFDAIERQYLKSFIFAIYLDNNDPKKYHHLSLYFMPSNYCATSIIESYTFNFIYYVVPGTAVTVPIMSLDDQLNKLSLNPRLRAEYLDPVSQASIKGRAPTLGDVKQSIKSLIKNLVLITQALEPLPKRRFATFKILYRENTPPDYEPPYFRPGDPEKDQFVFTTHNSSEIPEKFSIGAVATPHHGIDVQVQSIARFIPNDEKDDSQYLGIGKITQKGFPGSQGQSDAELRTKQVEIQQKDAETRKLAWNVEDSRWTDDDAEGENDPDYSNDSGIAIISPLGIRQADGSIVPDQGGKDDTMDVECPAQFFGKPDIVPSRVGELRARRNAQEELEPTQQLDTSQVILSPRPISNRSVTATIDTQMLRAALDGSAMDCTASNEMLDMESQAMNIYDGQPIRDKARDDVGNVSEAHTCRVSGRKSVTGEVSCVCEHDDDDDAVFCEGCEKWLHIRCMGYDSTSDPRLPIKYVCIPCRLQGDIKFGLIKDKYPEILAAFVDLTLFRRAIKFVETHNPGSLKEFRKLTKCSASLSEQLWNRLEREGFILMEVIEMDKNRLLETRSRATRSAKKVQSAKRVQKYVFNAACKKTALYRDYFRPDSEAEKTMIGLGRNLKRPKNQKSEKRKGVGSDCRPNTPLLQARSVFFSSNLTCCHTAPTIRDRDATEENPVSAGETRDAQLQIESQTQDETQFISMPVAAADLKRRSGSSSQEMVKTRKKVKISVVEENVDIEE</sequence>
<dbReference type="GO" id="GO:0008270">
    <property type="term" value="F:zinc ion binding"/>
    <property type="evidence" value="ECO:0007669"/>
    <property type="project" value="UniProtKB-KW"/>
</dbReference>
<dbReference type="PANTHER" id="PTHR48225">
    <property type="entry name" value="HORMA DOMAIN-CONTAINING PROTEIN 1"/>
    <property type="match status" value="1"/>
</dbReference>
<dbReference type="InterPro" id="IPR011011">
    <property type="entry name" value="Znf_FYVE_PHD"/>
</dbReference>
<feature type="region of interest" description="Disordered" evidence="9">
    <location>
        <begin position="1"/>
        <end position="23"/>
    </location>
</feature>
<evidence type="ECO:0000313" key="11">
    <source>
        <dbReference type="EMBL" id="OCB86682.1"/>
    </source>
</evidence>
<feature type="region of interest" description="Disordered" evidence="9">
    <location>
        <begin position="655"/>
        <end position="680"/>
    </location>
</feature>
<dbReference type="SUPFAM" id="SSF57903">
    <property type="entry name" value="FYVE/PHD zinc finger"/>
    <property type="match status" value="1"/>
</dbReference>